<evidence type="ECO:0000313" key="7">
    <source>
        <dbReference type="EMBL" id="CAH0475024.1"/>
    </source>
</evidence>
<dbReference type="InterPro" id="IPR000620">
    <property type="entry name" value="EamA_dom"/>
</dbReference>
<evidence type="ECO:0000313" key="8">
    <source>
        <dbReference type="Proteomes" id="UP001160483"/>
    </source>
</evidence>
<name>A0AAU9KME5_9STRA</name>
<dbReference type="Proteomes" id="UP001160483">
    <property type="component" value="Unassembled WGS sequence"/>
</dbReference>
<gene>
    <name evidence="7" type="ORF">PBS003_LOCUS1860</name>
</gene>
<feature type="transmembrane region" description="Helical" evidence="5">
    <location>
        <begin position="121"/>
        <end position="143"/>
    </location>
</feature>
<feature type="transmembrane region" description="Helical" evidence="5">
    <location>
        <begin position="302"/>
        <end position="320"/>
    </location>
</feature>
<feature type="transmembrane region" description="Helical" evidence="5">
    <location>
        <begin position="212"/>
        <end position="234"/>
    </location>
</feature>
<accession>A0AAU9KME5</accession>
<keyword evidence="3 5" id="KW-1133">Transmembrane helix</keyword>
<dbReference type="Pfam" id="PF00892">
    <property type="entry name" value="EamA"/>
    <property type="match status" value="2"/>
</dbReference>
<dbReference type="SUPFAM" id="SSF103481">
    <property type="entry name" value="Multidrug resistance efflux transporter EmrE"/>
    <property type="match status" value="2"/>
</dbReference>
<dbReference type="AlphaFoldDB" id="A0AAU9KME5"/>
<dbReference type="GO" id="GO:0016020">
    <property type="term" value="C:membrane"/>
    <property type="evidence" value="ECO:0007669"/>
    <property type="project" value="UniProtKB-SubCell"/>
</dbReference>
<feature type="domain" description="EamA" evidence="6">
    <location>
        <begin position="187"/>
        <end position="318"/>
    </location>
</feature>
<comment type="subcellular location">
    <subcellularLocation>
        <location evidence="1">Membrane</location>
        <topology evidence="1">Multi-pass membrane protein</topology>
    </subcellularLocation>
</comment>
<keyword evidence="4 5" id="KW-0472">Membrane</keyword>
<evidence type="ECO:0000259" key="6">
    <source>
        <dbReference type="Pfam" id="PF00892"/>
    </source>
</evidence>
<proteinExistence type="predicted"/>
<feature type="transmembrane region" description="Helical" evidence="5">
    <location>
        <begin position="150"/>
        <end position="174"/>
    </location>
</feature>
<evidence type="ECO:0000256" key="4">
    <source>
        <dbReference type="ARBA" id="ARBA00023136"/>
    </source>
</evidence>
<evidence type="ECO:0000256" key="2">
    <source>
        <dbReference type="ARBA" id="ARBA00022692"/>
    </source>
</evidence>
<feature type="transmembrane region" description="Helical" evidence="5">
    <location>
        <begin position="67"/>
        <end position="90"/>
    </location>
</feature>
<dbReference type="InterPro" id="IPR037185">
    <property type="entry name" value="EmrE-like"/>
</dbReference>
<dbReference type="PANTHER" id="PTHR22911:SF6">
    <property type="entry name" value="SOLUTE CARRIER FAMILY 35 MEMBER G1"/>
    <property type="match status" value="1"/>
</dbReference>
<organism evidence="7 8">
    <name type="scientific">Peronospora belbahrii</name>
    <dbReference type="NCBI Taxonomy" id="622444"/>
    <lineage>
        <taxon>Eukaryota</taxon>
        <taxon>Sar</taxon>
        <taxon>Stramenopiles</taxon>
        <taxon>Oomycota</taxon>
        <taxon>Peronosporomycetes</taxon>
        <taxon>Peronosporales</taxon>
        <taxon>Peronosporaceae</taxon>
        <taxon>Peronospora</taxon>
    </lineage>
</organism>
<feature type="transmembrane region" description="Helical" evidence="5">
    <location>
        <begin position="32"/>
        <end position="55"/>
    </location>
</feature>
<feature type="transmembrane region" description="Helical" evidence="5">
    <location>
        <begin position="186"/>
        <end position="205"/>
    </location>
</feature>
<protein>
    <recommendedName>
        <fullName evidence="6">EamA domain-containing protein</fullName>
    </recommendedName>
</protein>
<evidence type="ECO:0000256" key="3">
    <source>
        <dbReference type="ARBA" id="ARBA00022989"/>
    </source>
</evidence>
<feature type="transmembrane region" description="Helical" evidence="5">
    <location>
        <begin position="278"/>
        <end position="296"/>
    </location>
</feature>
<keyword evidence="2 5" id="KW-0812">Transmembrane</keyword>
<feature type="domain" description="EamA" evidence="6">
    <location>
        <begin position="34"/>
        <end position="166"/>
    </location>
</feature>
<reference evidence="7" key="1">
    <citation type="submission" date="2021-11" db="EMBL/GenBank/DDBJ databases">
        <authorList>
            <person name="Islam A."/>
            <person name="Islam S."/>
            <person name="Flora M.S."/>
            <person name="Rahman M."/>
            <person name="Ziaur R.M."/>
            <person name="Epstein J.H."/>
            <person name="Hassan M."/>
            <person name="Klassen M."/>
            <person name="Woodard K."/>
            <person name="Webb A."/>
            <person name="Webby R.J."/>
            <person name="El Zowalaty M.E."/>
        </authorList>
    </citation>
    <scope>NUCLEOTIDE SEQUENCE</scope>
    <source>
        <strain evidence="7">Pbs3</strain>
    </source>
</reference>
<dbReference type="PANTHER" id="PTHR22911">
    <property type="entry name" value="ACYL-MALONYL CONDENSING ENZYME-RELATED"/>
    <property type="match status" value="1"/>
</dbReference>
<evidence type="ECO:0000256" key="5">
    <source>
        <dbReference type="SAM" id="Phobius"/>
    </source>
</evidence>
<dbReference type="EMBL" id="CAKKTJ010000119">
    <property type="protein sequence ID" value="CAH0475024.1"/>
    <property type="molecule type" value="Genomic_DNA"/>
</dbReference>
<evidence type="ECO:0000256" key="1">
    <source>
        <dbReference type="ARBA" id="ARBA00004141"/>
    </source>
</evidence>
<feature type="transmembrane region" description="Helical" evidence="5">
    <location>
        <begin position="246"/>
        <end position="266"/>
    </location>
</feature>
<feature type="transmembrane region" description="Helical" evidence="5">
    <location>
        <begin position="97"/>
        <end position="115"/>
    </location>
</feature>
<sequence>MNKSSEEALLLPTTSADPVAIKVDIEPNVHNAFLGIVCVAAASLCFSFTATFIKYMTFTFSSMEATFWRSIGVLVCNSIVVMVSGTSLYVPREYRKLLFLRCLCGFVCMGFAFYATSQMVLADASCLILSSPIMTFIFGALFLHERIDPLSLLCAIVGFSGLICVVRPGFLFGYDHPTAATDGSRIAVVSALLAALGQVFVFLTLRQLKALSVFVIVYYFALSSVILTALWLALIQHSFYIPSTFVLWRAIIGTGICTFGGQMLLTRGFQLEKAGVAAVMRYLDVVFVFIWDSTILRERIDYWSVVGALIILTCAVMIGVRKVQLTRTNGSRT</sequence>
<comment type="caution">
    <text evidence="7">The sequence shown here is derived from an EMBL/GenBank/DDBJ whole genome shotgun (WGS) entry which is preliminary data.</text>
</comment>